<evidence type="ECO:0000313" key="2">
    <source>
        <dbReference type="Proteomes" id="UP001231124"/>
    </source>
</evidence>
<evidence type="ECO:0000313" key="1">
    <source>
        <dbReference type="EMBL" id="MDQ0450073.1"/>
    </source>
</evidence>
<dbReference type="Proteomes" id="UP001231124">
    <property type="component" value="Unassembled WGS sequence"/>
</dbReference>
<accession>A0ABU0I7S8</accession>
<keyword evidence="2" id="KW-1185">Reference proteome</keyword>
<comment type="caution">
    <text evidence="1">The sequence shown here is derived from an EMBL/GenBank/DDBJ whole genome shotgun (WGS) entry which is preliminary data.</text>
</comment>
<dbReference type="EMBL" id="JAUSVP010000038">
    <property type="protein sequence ID" value="MDQ0450073.1"/>
    <property type="molecule type" value="Genomic_DNA"/>
</dbReference>
<reference evidence="1 2" key="1">
    <citation type="submission" date="2023-07" db="EMBL/GenBank/DDBJ databases">
        <title>Genomic Encyclopedia of Type Strains, Phase IV (KMG-IV): sequencing the most valuable type-strain genomes for metagenomic binning, comparative biology and taxonomic classification.</title>
        <authorList>
            <person name="Goeker M."/>
        </authorList>
    </citation>
    <scope>NUCLEOTIDE SEQUENCE [LARGE SCALE GENOMIC DNA]</scope>
    <source>
        <strain evidence="1 2">DSM 19013</strain>
    </source>
</reference>
<name>A0ABU0I7S8_9HYPH</name>
<sequence>MSVTAVATREVVPDMATLRLSVSAE</sequence>
<organism evidence="1 2">
    <name type="scientific">Methylobacterium aerolatum</name>
    <dbReference type="NCBI Taxonomy" id="418708"/>
    <lineage>
        <taxon>Bacteria</taxon>
        <taxon>Pseudomonadati</taxon>
        <taxon>Pseudomonadota</taxon>
        <taxon>Alphaproteobacteria</taxon>
        <taxon>Hyphomicrobiales</taxon>
        <taxon>Methylobacteriaceae</taxon>
        <taxon>Methylobacterium</taxon>
    </lineage>
</organism>
<proteinExistence type="predicted"/>
<gene>
    <name evidence="1" type="ORF">QO012_004602</name>
</gene>
<protein>
    <submittedName>
        <fullName evidence="1">Uncharacterized protein YggE</fullName>
    </submittedName>
</protein>
<feature type="non-terminal residue" evidence="1">
    <location>
        <position position="25"/>
    </location>
</feature>